<comment type="cofactor">
    <cofactor evidence="7">
        <name>Zn(2+)</name>
        <dbReference type="ChEBI" id="CHEBI:29105"/>
    </cofactor>
    <text evidence="7">Binds 1 zinc ion per subunit.</text>
</comment>
<dbReference type="AlphaFoldDB" id="A0A1V3C393"/>
<dbReference type="InterPro" id="IPR036874">
    <property type="entry name" value="Carbonic_anhydrase_sf"/>
</dbReference>
<dbReference type="EC" id="4.2.1.1" evidence="2"/>
<comment type="caution">
    <text evidence="8">The sequence shown here is derived from an EMBL/GenBank/DDBJ whole genome shotgun (WGS) entry which is preliminary data.</text>
</comment>
<dbReference type="Proteomes" id="UP000189004">
    <property type="component" value="Unassembled WGS sequence"/>
</dbReference>
<feature type="binding site" evidence="7">
    <location>
        <position position="48"/>
    </location>
    <ligand>
        <name>Zn(2+)</name>
        <dbReference type="ChEBI" id="CHEBI:29105"/>
    </ligand>
</feature>
<dbReference type="STRING" id="501010.NOSIN_14960"/>
<feature type="binding site" evidence="7">
    <location>
        <position position="102"/>
    </location>
    <ligand>
        <name>Zn(2+)</name>
        <dbReference type="ChEBI" id="CHEBI:29105"/>
    </ligand>
</feature>
<keyword evidence="3 7" id="KW-0479">Metal-binding</keyword>
<dbReference type="Gene3D" id="3.40.1050.10">
    <property type="entry name" value="Carbonic anhydrase"/>
    <property type="match status" value="1"/>
</dbReference>
<dbReference type="RefSeq" id="WP_077691361.1">
    <property type="nucleotide sequence ID" value="NZ_MCOK01000001.1"/>
</dbReference>
<reference evidence="9" key="1">
    <citation type="submission" date="2016-08" db="EMBL/GenBank/DDBJ databases">
        <authorList>
            <person name="Tokovenko B."/>
            <person name="Kalinowski J."/>
        </authorList>
    </citation>
    <scope>NUCLEOTIDE SEQUENCE [LARGE SCALE GENOMIC DNA]</scope>
    <source>
        <strain evidence="9">UTMC102</strain>
    </source>
</reference>
<sequence>MSDNSGATSSEGAFDDLFAANEAYAQSFSLGGLKPVAARGLALVTCMDSRIEPLDTLGLKPGDAKILRNAGARVTDDTLRTLVLAVYLLGVDRVLILPHTRCKMASVESDDAVHDLIREEYGVDTRSLEFHTDNDQLGALRHDLERIRHHPLLPQGLPVTGAIYDVDTGRVTPVDL</sequence>
<comment type="catalytic activity">
    <reaction evidence="6">
        <text>hydrogencarbonate + H(+) = CO2 + H2O</text>
        <dbReference type="Rhea" id="RHEA:10748"/>
        <dbReference type="ChEBI" id="CHEBI:15377"/>
        <dbReference type="ChEBI" id="CHEBI:15378"/>
        <dbReference type="ChEBI" id="CHEBI:16526"/>
        <dbReference type="ChEBI" id="CHEBI:17544"/>
        <dbReference type="EC" id="4.2.1.1"/>
    </reaction>
</comment>
<dbReference type="PANTHER" id="PTHR43175:SF3">
    <property type="entry name" value="CARBON DISULFIDE HYDROLASE"/>
    <property type="match status" value="1"/>
</dbReference>
<dbReference type="Pfam" id="PF00484">
    <property type="entry name" value="Pro_CA"/>
    <property type="match status" value="1"/>
</dbReference>
<accession>A0A1V3C393</accession>
<keyword evidence="9" id="KW-1185">Reference proteome</keyword>
<dbReference type="SUPFAM" id="SSF53056">
    <property type="entry name" value="beta-carbonic anhydrase, cab"/>
    <property type="match status" value="1"/>
</dbReference>
<name>A0A1V3C393_9ACTN</name>
<evidence type="ECO:0000256" key="4">
    <source>
        <dbReference type="ARBA" id="ARBA00022833"/>
    </source>
</evidence>
<dbReference type="OrthoDB" id="8968066at2"/>
<dbReference type="GO" id="GO:0004089">
    <property type="term" value="F:carbonate dehydratase activity"/>
    <property type="evidence" value="ECO:0007669"/>
    <property type="project" value="UniProtKB-EC"/>
</dbReference>
<dbReference type="SMART" id="SM00947">
    <property type="entry name" value="Pro_CA"/>
    <property type="match status" value="1"/>
</dbReference>
<evidence type="ECO:0000256" key="6">
    <source>
        <dbReference type="ARBA" id="ARBA00048348"/>
    </source>
</evidence>
<organism evidence="8 9">
    <name type="scientific">Nocardiopsis sinuspersici</name>
    <dbReference type="NCBI Taxonomy" id="501010"/>
    <lineage>
        <taxon>Bacteria</taxon>
        <taxon>Bacillati</taxon>
        <taxon>Actinomycetota</taxon>
        <taxon>Actinomycetes</taxon>
        <taxon>Streptosporangiales</taxon>
        <taxon>Nocardiopsidaceae</taxon>
        <taxon>Nocardiopsis</taxon>
    </lineage>
</organism>
<feature type="binding site" evidence="7">
    <location>
        <position position="99"/>
    </location>
    <ligand>
        <name>Zn(2+)</name>
        <dbReference type="ChEBI" id="CHEBI:29105"/>
    </ligand>
</feature>
<evidence type="ECO:0000313" key="9">
    <source>
        <dbReference type="Proteomes" id="UP000189004"/>
    </source>
</evidence>
<evidence type="ECO:0000256" key="1">
    <source>
        <dbReference type="ARBA" id="ARBA00006217"/>
    </source>
</evidence>
<keyword evidence="4 7" id="KW-0862">Zinc</keyword>
<comment type="function">
    <text evidence="5">Catalyzes the reversible hydration of carbon dioxide to form bicarbonate.</text>
</comment>
<dbReference type="InterPro" id="IPR001765">
    <property type="entry name" value="Carbonic_anhydrase"/>
</dbReference>
<evidence type="ECO:0000256" key="3">
    <source>
        <dbReference type="ARBA" id="ARBA00022723"/>
    </source>
</evidence>
<dbReference type="PANTHER" id="PTHR43175">
    <property type="entry name" value="CARBONIC ANHYDRASE"/>
    <property type="match status" value="1"/>
</dbReference>
<comment type="similarity">
    <text evidence="1">Belongs to the beta-class carbonic anhydrase family.</text>
</comment>
<protein>
    <recommendedName>
        <fullName evidence="2">carbonic anhydrase</fullName>
        <ecNumber evidence="2">4.2.1.1</ecNumber>
    </recommendedName>
</protein>
<evidence type="ECO:0000256" key="2">
    <source>
        <dbReference type="ARBA" id="ARBA00012925"/>
    </source>
</evidence>
<evidence type="ECO:0000256" key="5">
    <source>
        <dbReference type="ARBA" id="ARBA00024993"/>
    </source>
</evidence>
<proteinExistence type="inferred from homology"/>
<dbReference type="GO" id="GO:0008270">
    <property type="term" value="F:zinc ion binding"/>
    <property type="evidence" value="ECO:0007669"/>
    <property type="project" value="InterPro"/>
</dbReference>
<feature type="binding site" evidence="7">
    <location>
        <position position="46"/>
    </location>
    <ligand>
        <name>Zn(2+)</name>
        <dbReference type="ChEBI" id="CHEBI:29105"/>
    </ligand>
</feature>
<gene>
    <name evidence="8" type="ORF">NOSIN_14960</name>
</gene>
<evidence type="ECO:0000256" key="7">
    <source>
        <dbReference type="PIRSR" id="PIRSR601765-1"/>
    </source>
</evidence>
<dbReference type="EMBL" id="MCOK01000001">
    <property type="protein sequence ID" value="OOC54939.1"/>
    <property type="molecule type" value="Genomic_DNA"/>
</dbReference>
<dbReference type="CDD" id="cd03379">
    <property type="entry name" value="beta_CA_cladeD"/>
    <property type="match status" value="1"/>
</dbReference>
<evidence type="ECO:0000313" key="8">
    <source>
        <dbReference type="EMBL" id="OOC54939.1"/>
    </source>
</evidence>